<reference evidence="2" key="1">
    <citation type="journal article" date="2019" name="Int. J. Syst. Evol. Microbiol.">
        <title>The Global Catalogue of Microorganisms (GCM) 10K type strain sequencing project: providing services to taxonomists for standard genome sequencing and annotation.</title>
        <authorList>
            <consortium name="The Broad Institute Genomics Platform"/>
            <consortium name="The Broad Institute Genome Sequencing Center for Infectious Disease"/>
            <person name="Wu L."/>
            <person name="Ma J."/>
        </authorList>
    </citation>
    <scope>NUCLEOTIDE SEQUENCE [LARGE SCALE GENOMIC DNA]</scope>
    <source>
        <strain evidence="2">JCM 16702</strain>
    </source>
</reference>
<comment type="caution">
    <text evidence="1">The sequence shown here is derived from an EMBL/GenBank/DDBJ whole genome shotgun (WGS) entry which is preliminary data.</text>
</comment>
<protein>
    <submittedName>
        <fullName evidence="1">Uncharacterized protein</fullName>
    </submittedName>
</protein>
<gene>
    <name evidence="1" type="ORF">GCM10022214_01800</name>
</gene>
<sequence length="83" mass="8896">MFRGRLGVPLPGLPDRLIGQRDIPTVLTLVDKARDLAPGPSSFWYADLAGTRAKTLTLLGRRRMCRGPPAADFSNAVATSFAG</sequence>
<evidence type="ECO:0000313" key="2">
    <source>
        <dbReference type="Proteomes" id="UP001500683"/>
    </source>
</evidence>
<accession>A0ABP7UX23</accession>
<name>A0ABP7UX23_9ACTN</name>
<evidence type="ECO:0000313" key="1">
    <source>
        <dbReference type="EMBL" id="GAA4054550.1"/>
    </source>
</evidence>
<keyword evidence="2" id="KW-1185">Reference proteome</keyword>
<organism evidence="1 2">
    <name type="scientific">Actinomadura miaoliensis</name>
    <dbReference type="NCBI Taxonomy" id="430685"/>
    <lineage>
        <taxon>Bacteria</taxon>
        <taxon>Bacillati</taxon>
        <taxon>Actinomycetota</taxon>
        <taxon>Actinomycetes</taxon>
        <taxon>Streptosporangiales</taxon>
        <taxon>Thermomonosporaceae</taxon>
        <taxon>Actinomadura</taxon>
    </lineage>
</organism>
<proteinExistence type="predicted"/>
<dbReference type="EMBL" id="BAAAZG010000001">
    <property type="protein sequence ID" value="GAA4054550.1"/>
    <property type="molecule type" value="Genomic_DNA"/>
</dbReference>
<dbReference type="Proteomes" id="UP001500683">
    <property type="component" value="Unassembled WGS sequence"/>
</dbReference>